<feature type="domain" description="PucR C-terminal helix-turn-helix" evidence="2">
    <location>
        <begin position="512"/>
        <end position="569"/>
    </location>
</feature>
<dbReference type="Gene3D" id="1.10.10.2840">
    <property type="entry name" value="PucR C-terminal helix-turn-helix domain"/>
    <property type="match status" value="1"/>
</dbReference>
<dbReference type="PANTHER" id="PTHR33744:SF1">
    <property type="entry name" value="DNA-BINDING TRANSCRIPTIONAL ACTIVATOR ADER"/>
    <property type="match status" value="1"/>
</dbReference>
<evidence type="ECO:0000313" key="4">
    <source>
        <dbReference type="EMBL" id="BBY48096.1"/>
    </source>
</evidence>
<dbReference type="KEGG" id="marz:MARA_15640"/>
<evidence type="ECO:0000313" key="5">
    <source>
        <dbReference type="Proteomes" id="UP000467428"/>
    </source>
</evidence>
<evidence type="ECO:0000259" key="3">
    <source>
        <dbReference type="Pfam" id="PF17853"/>
    </source>
</evidence>
<evidence type="ECO:0000259" key="2">
    <source>
        <dbReference type="Pfam" id="PF13556"/>
    </source>
</evidence>
<evidence type="ECO:0000256" key="1">
    <source>
        <dbReference type="ARBA" id="ARBA00006754"/>
    </source>
</evidence>
<comment type="similarity">
    <text evidence="1">Belongs to the CdaR family.</text>
</comment>
<dbReference type="InterPro" id="IPR041522">
    <property type="entry name" value="CdaR_GGDEF"/>
</dbReference>
<dbReference type="AlphaFoldDB" id="A0A7I7RVN4"/>
<dbReference type="Pfam" id="PF17853">
    <property type="entry name" value="GGDEF_2"/>
    <property type="match status" value="1"/>
</dbReference>
<evidence type="ECO:0008006" key="6">
    <source>
        <dbReference type="Google" id="ProtNLM"/>
    </source>
</evidence>
<dbReference type="InterPro" id="IPR042070">
    <property type="entry name" value="PucR_C-HTH_sf"/>
</dbReference>
<geneLocation type="plasmid" evidence="5">
    <name>pjcm18538 dna</name>
</geneLocation>
<dbReference type="EMBL" id="AP022593">
    <property type="protein sequence ID" value="BBY48096.1"/>
    <property type="molecule type" value="Genomic_DNA"/>
</dbReference>
<protein>
    <recommendedName>
        <fullName evidence="6">CdaR family transcriptional regulator</fullName>
    </recommendedName>
</protein>
<sequence>MERVIWGNEMDTLGLSTLVSEAVGIDGRSEVSGVYGVLVGCSLMFDGRSADAILNLAADAVQSLSESYAEAVYRVVDGKPADHRDRDRPLDRSLDTAVSENLASDHAIELPDAAWRYAITLRTVKTVTAVLVVRSERAPSAREMILLKVLAQQTAAAMVTAELIDGKRRQSLSLQKTTADHERTIHRLSRSVAALERRDHIHEVLTRVSASGVGEAGIAGALHELTSLAVSVEDAFGNLLTWSPPPTPGSYRPVGGDNRADVLRQVRANGQHSRDGDRVFRLIRSKTHTLGVVALHDPHRRADRLDTFALEYAAAVLAVEMSYRRSLAEAELRLRRDLIDDLLAGTDDTSAYSRGAALGHNLRTPHRVTIVQWSPEIDGDLIARTASRWATAAGLHPLSARRPSMIILLTEDLPEPESLHRAISRDVGNGHGWIAIGSVAKTPSCLPRSFADARRTLRIQKVAADRYGSRRFDDLGVCRILDPGDNAPAVREFLSEWLGALMAYDDEKSAELVKTLGRYLDCGGNYDQAATALNIHRSTLRYRLGRIRDISGLDLQDVNSRLNLHLATKVYDMVGNPTVHHGGCPD</sequence>
<dbReference type="PANTHER" id="PTHR33744">
    <property type="entry name" value="CARBOHYDRATE DIACID REGULATOR"/>
    <property type="match status" value="1"/>
</dbReference>
<feature type="domain" description="CdaR GGDEF-like" evidence="3">
    <location>
        <begin position="346"/>
        <end position="459"/>
    </location>
</feature>
<gene>
    <name evidence="4" type="ORF">MARA_15640</name>
</gene>
<accession>A0A7I7RVN4</accession>
<dbReference type="InterPro" id="IPR025736">
    <property type="entry name" value="PucR_C-HTH_dom"/>
</dbReference>
<name>A0A7I7RVN4_9MYCO</name>
<dbReference type="Pfam" id="PF13556">
    <property type="entry name" value="HTH_30"/>
    <property type="match status" value="1"/>
</dbReference>
<reference evidence="4 5" key="1">
    <citation type="journal article" date="2019" name="Emerg. Microbes Infect.">
        <title>Comprehensive subspecies identification of 175 nontuberculous mycobacteria species based on 7547 genomic profiles.</title>
        <authorList>
            <person name="Matsumoto Y."/>
            <person name="Kinjo T."/>
            <person name="Motooka D."/>
            <person name="Nabeya D."/>
            <person name="Jung N."/>
            <person name="Uechi K."/>
            <person name="Horii T."/>
            <person name="Iida T."/>
            <person name="Fujita J."/>
            <person name="Nakamura S."/>
        </authorList>
    </citation>
    <scope>NUCLEOTIDE SEQUENCE [LARGE SCALE GENOMIC DNA]</scope>
    <source>
        <strain evidence="4 5">JCM 18538</strain>
    </source>
</reference>
<dbReference type="Proteomes" id="UP000467428">
    <property type="component" value="Chromosome"/>
</dbReference>
<dbReference type="InterPro" id="IPR051448">
    <property type="entry name" value="CdaR-like_regulators"/>
</dbReference>
<keyword evidence="5" id="KW-1185">Reference proteome</keyword>
<dbReference type="RefSeq" id="WP_163917937.1">
    <property type="nucleotide sequence ID" value="NZ_AP022593.1"/>
</dbReference>
<organism evidence="4 5">
    <name type="scientific">Mycolicibacterium arabiense</name>
    <dbReference type="NCBI Taxonomy" id="1286181"/>
    <lineage>
        <taxon>Bacteria</taxon>
        <taxon>Bacillati</taxon>
        <taxon>Actinomycetota</taxon>
        <taxon>Actinomycetes</taxon>
        <taxon>Mycobacteriales</taxon>
        <taxon>Mycobacteriaceae</taxon>
        <taxon>Mycolicibacterium</taxon>
    </lineage>
</organism>
<proteinExistence type="inferred from homology"/>